<feature type="compositionally biased region" description="Basic and acidic residues" evidence="1">
    <location>
        <begin position="878"/>
        <end position="892"/>
    </location>
</feature>
<dbReference type="InterPro" id="IPR022189">
    <property type="entry name" value="SMTN"/>
</dbReference>
<feature type="domain" description="Smoothelin" evidence="2">
    <location>
        <begin position="2755"/>
        <end position="2790"/>
    </location>
</feature>
<feature type="compositionally biased region" description="Polar residues" evidence="1">
    <location>
        <begin position="2508"/>
        <end position="2525"/>
    </location>
</feature>
<feature type="compositionally biased region" description="Basic and acidic residues" evidence="1">
    <location>
        <begin position="968"/>
        <end position="993"/>
    </location>
</feature>
<feature type="compositionally biased region" description="Polar residues" evidence="1">
    <location>
        <begin position="4419"/>
        <end position="4438"/>
    </location>
</feature>
<feature type="compositionally biased region" description="Basic and acidic residues" evidence="1">
    <location>
        <begin position="2115"/>
        <end position="2129"/>
    </location>
</feature>
<feature type="region of interest" description="Disordered" evidence="1">
    <location>
        <begin position="594"/>
        <end position="1140"/>
    </location>
</feature>
<evidence type="ECO:0000256" key="1">
    <source>
        <dbReference type="SAM" id="MobiDB-lite"/>
    </source>
</evidence>
<feature type="compositionally biased region" description="Low complexity" evidence="1">
    <location>
        <begin position="731"/>
        <end position="744"/>
    </location>
</feature>
<feature type="region of interest" description="Disordered" evidence="1">
    <location>
        <begin position="3020"/>
        <end position="3161"/>
    </location>
</feature>
<feature type="compositionally biased region" description="Polar residues" evidence="1">
    <location>
        <begin position="1015"/>
        <end position="1033"/>
    </location>
</feature>
<feature type="compositionally biased region" description="Polar residues" evidence="1">
    <location>
        <begin position="594"/>
        <end position="623"/>
    </location>
</feature>
<feature type="region of interest" description="Disordered" evidence="1">
    <location>
        <begin position="2791"/>
        <end position="2996"/>
    </location>
</feature>
<keyword evidence="4" id="KW-1185">Reference proteome</keyword>
<name>A0A194PS62_PAPXU</name>
<feature type="compositionally biased region" description="Polar residues" evidence="1">
    <location>
        <begin position="709"/>
        <end position="719"/>
    </location>
</feature>
<feature type="compositionally biased region" description="Polar residues" evidence="1">
    <location>
        <begin position="1196"/>
        <end position="1207"/>
    </location>
</feature>
<feature type="compositionally biased region" description="Polar residues" evidence="1">
    <location>
        <begin position="1990"/>
        <end position="2008"/>
    </location>
</feature>
<feature type="region of interest" description="Disordered" evidence="1">
    <location>
        <begin position="286"/>
        <end position="327"/>
    </location>
</feature>
<dbReference type="PANTHER" id="PTHR24216">
    <property type="entry name" value="PAXILLIN-RELATED"/>
    <property type="match status" value="1"/>
</dbReference>
<feature type="compositionally biased region" description="Basic and acidic residues" evidence="1">
    <location>
        <begin position="1406"/>
        <end position="1425"/>
    </location>
</feature>
<feature type="compositionally biased region" description="Basic and acidic residues" evidence="1">
    <location>
        <begin position="1753"/>
        <end position="1762"/>
    </location>
</feature>
<feature type="compositionally biased region" description="Basic and acidic residues" evidence="1">
    <location>
        <begin position="3870"/>
        <end position="3889"/>
    </location>
</feature>
<feature type="region of interest" description="Disordered" evidence="1">
    <location>
        <begin position="3370"/>
        <end position="3412"/>
    </location>
</feature>
<feature type="compositionally biased region" description="Low complexity" evidence="1">
    <location>
        <begin position="1268"/>
        <end position="1278"/>
    </location>
</feature>
<feature type="compositionally biased region" description="Low complexity" evidence="1">
    <location>
        <begin position="624"/>
        <end position="639"/>
    </location>
</feature>
<feature type="compositionally biased region" description="Low complexity" evidence="1">
    <location>
        <begin position="2082"/>
        <end position="2092"/>
    </location>
</feature>
<feature type="compositionally biased region" description="Basic and acidic residues" evidence="1">
    <location>
        <begin position="915"/>
        <end position="929"/>
    </location>
</feature>
<feature type="compositionally biased region" description="Low complexity" evidence="1">
    <location>
        <begin position="2655"/>
        <end position="2668"/>
    </location>
</feature>
<feature type="region of interest" description="Disordered" evidence="1">
    <location>
        <begin position="241"/>
        <end position="261"/>
    </location>
</feature>
<feature type="compositionally biased region" description="Polar residues" evidence="1">
    <location>
        <begin position="930"/>
        <end position="945"/>
    </location>
</feature>
<organism evidence="3 4">
    <name type="scientific">Papilio xuthus</name>
    <name type="common">Asian swallowtail butterfly</name>
    <dbReference type="NCBI Taxonomy" id="66420"/>
    <lineage>
        <taxon>Eukaryota</taxon>
        <taxon>Metazoa</taxon>
        <taxon>Ecdysozoa</taxon>
        <taxon>Arthropoda</taxon>
        <taxon>Hexapoda</taxon>
        <taxon>Insecta</taxon>
        <taxon>Pterygota</taxon>
        <taxon>Neoptera</taxon>
        <taxon>Endopterygota</taxon>
        <taxon>Lepidoptera</taxon>
        <taxon>Glossata</taxon>
        <taxon>Ditrysia</taxon>
        <taxon>Papilionoidea</taxon>
        <taxon>Papilionidae</taxon>
        <taxon>Papilioninae</taxon>
        <taxon>Papilio</taxon>
    </lineage>
</organism>
<feature type="compositionally biased region" description="Basic and acidic residues" evidence="1">
    <location>
        <begin position="2563"/>
        <end position="2577"/>
    </location>
</feature>
<feature type="region of interest" description="Disordered" evidence="1">
    <location>
        <begin position="2110"/>
        <end position="2161"/>
    </location>
</feature>
<feature type="compositionally biased region" description="Basic and acidic residues" evidence="1">
    <location>
        <begin position="720"/>
        <end position="729"/>
    </location>
</feature>
<feature type="compositionally biased region" description="Basic and acidic residues" evidence="1">
    <location>
        <begin position="2588"/>
        <end position="2605"/>
    </location>
</feature>
<feature type="compositionally biased region" description="Polar residues" evidence="1">
    <location>
        <begin position="4335"/>
        <end position="4347"/>
    </location>
</feature>
<accession>A0A194PS62</accession>
<protein>
    <recommendedName>
        <fullName evidence="2">Smoothelin domain-containing protein</fullName>
    </recommendedName>
</protein>
<feature type="compositionally biased region" description="Basic and acidic residues" evidence="1">
    <location>
        <begin position="1307"/>
        <end position="1360"/>
    </location>
</feature>
<feature type="compositionally biased region" description="Low complexity" evidence="1">
    <location>
        <begin position="2918"/>
        <end position="2935"/>
    </location>
</feature>
<feature type="compositionally biased region" description="Basic and acidic residues" evidence="1">
    <location>
        <begin position="178"/>
        <end position="187"/>
    </location>
</feature>
<feature type="compositionally biased region" description="Basic and acidic residues" evidence="1">
    <location>
        <begin position="2812"/>
        <end position="2827"/>
    </location>
</feature>
<feature type="compositionally biased region" description="Basic and acidic residues" evidence="1">
    <location>
        <begin position="3071"/>
        <end position="3125"/>
    </location>
</feature>
<feature type="region of interest" description="Disordered" evidence="1">
    <location>
        <begin position="4266"/>
        <end position="4286"/>
    </location>
</feature>
<feature type="compositionally biased region" description="Basic and acidic residues" evidence="1">
    <location>
        <begin position="1772"/>
        <end position="1783"/>
    </location>
</feature>
<feature type="compositionally biased region" description="Basic and acidic residues" evidence="1">
    <location>
        <begin position="2669"/>
        <end position="2690"/>
    </location>
</feature>
<feature type="compositionally biased region" description="Low complexity" evidence="1">
    <location>
        <begin position="4459"/>
        <end position="4478"/>
    </location>
</feature>
<feature type="compositionally biased region" description="Polar residues" evidence="1">
    <location>
        <begin position="1072"/>
        <end position="1083"/>
    </location>
</feature>
<evidence type="ECO:0000313" key="3">
    <source>
        <dbReference type="EMBL" id="KPI95803.1"/>
    </source>
</evidence>
<sequence length="4580" mass="515660">MSDGDVSLIRDEDLLRRMWQQTQDFSRKKEIRAHMYRLREERLRNLYSPEPASDTKGCEFSSSQGHVKSFADQNFQSMKSKEVRDAGSPPKEFAYRGQDLKDLSNAGWNVESENRTTDDGHTHIKTVQANIEGKYDVEGGQGQFAAVDHHKQAVTQYDDGNTSLKRNESSSNTAAHEQVVRQTDDGSHFSSTTSSSTSTSKFQEFSSATHDAAPYITDGSNVKEQFYDNKRNEEMTTKRMTTTNDYESSLRNNNDQGELVSRKIEYPDDNTKVIVETRCLPDGTRVTSTRREFRAPVVQSSRSERHSQQMKSESKSSSFSSTKRSDLTESLSNNICDTFTDRSNDIVDSQRHLDEYDFKRSHEYDYSTNEKDDYKEKVQHRSQEQRNEIKVDEVNRREVISSEDDQHSRRIQQFRKVDDVKDDFQRDVISSDVHSVRRNEINKFDNFNQREVISSENDHRVRHHDIQEFDNVNRREVVTSADTQHVRRHEINEFDVVDRRDVLSSEDKQQIRRYEKTEEDDMNEVNREIKLSTDNQNFRRHNVKDETIHKQDNKEIIHFEKNDKKVEETVERKTSTDSYQTTYQSDYTKKKISTDYSPSHQAWASTLRSDTPTRPSTRASSPGSRTFASSNSSLRSSVSPDKTYRKPSSRGGSPDKSYRKPSSRGGSPTKTDRSSPSRNTSRYSSTHSTHSSTEIKTNRRTDDIHHHATPSSKSPNRSFSPEKKVDKGYHPRSSASPEKPPSSSRYQTSPGYKSTSPSRVPQNNFTPTKPSVSPEQSKDTEISSTAPTRKISPDRSNVLRPTARLRPSPNREPKEHKDSPTRPTSSPERKASAGPNQRKGEIYTTSPIRGNSPVKDSTNVRRSPTPQSHYDYPPSADATKRDRSPDKKEINKKFNNRMCPAEIQNKTPNYQQNEYADRHSDSPNKDNNTKSDISGPSKNQHPKQISSEERKPDNDINIKQNDYIKNTELLKEDHYKLIDEETKMYTPIKDKNKNHPSIPNEPETTQYGRKKSERSPSPNKNSVTFTENNITETHYNKEEQRTKMSSEYIKRVDTNDKNSFPQKHDSPDRLNNKSTPSRESSPSKAYDKKHVDQTEIKTVTTSDFEKSNKTLVRPKSPSKPSEPSTRDTISPSKILIKENKYKQTTDFIDVEKISEETNKVKTNVVKETVTKGRPRQLITPSSSPTRKPKSTEEEPSTGQSSPTTSASGFVYFSSPRREEVIVTDLDDSITYTESTEVLTDDINKRVEVTRPISPSKIPCRSPSPQKISSPNKSSLPRKSSLKKPPTEKIQTSPTEQPPSSFRVSPTTEKKDVHDQRIQQEKDQSQKSDHTPVKPKPPLERRETYEERCRKILGMMEDKSSKTSTQETITSTVTKTSNLTSPSVSPCTSPEPGHDSLTLEYKNYNQTKEENNTVRDFLRKEREESTKTVLTNQPLIKETPINGKKTLSNVEDDKNTDDTSGVIDQQATSPGDIPTTKAKSNSPVSRDSSPTKKSEIDTTIKTQIRDSSPTKKTNIDKPQKLPSRDTSPVKKIGADKPQKISVRDSSPTKKLDATKAQETPTSESSPKKTDTDTLQKTLGMDSSMVKTTIIEKTLVRDSSPKKKPETEKLPFRDMSPTKKSETNKLPTRDFSPSKKPESDKLPTRDSSPTKKSASDKLSTRDSSPTKKSVSGKSQNTTIPESHPTRKHEKDLPQKVPSRDTSPTKLRDIISHAEHHAVTQSEDISKVTNVQKKIHEEIVNKRTSPHQSPERKHKNPDERSRTNSEHPNTLASKIPERKPGTDRTTQHTADSIVKHGLKTSYKADTSPESKPVVQRTGHKSPVNQPQEQVSSKHGRPHSPEKKAAPKSNIQKKDTKPNISDKSGKVTHSVEKPENQFSTYPNERPSEDLTTTDYTSQFISSEREQEVLDRVQKSLRKLSPDRKEKIPNREKSPEKTTICLRDIDVVTDYVEESDIHDANEITETIQKRVISVRHDKSHTEKSKLDKTKEQKVSSKPSSRNVSPTKKVTNVHSPRPDTPESKPRSTSPKKPFTSTERPKSPQVQKIGIKSKEHVPSQLIRKPSPTKLDKSVTSEIKKSTGVIKQNSFSKTSSTKASTKVSVVNKTFDTEIRKTPTSKILNKDVGPKKESDVKVTRTSSDVTFKSKKPLSPQKVKSKPEIHVNDVSTSKINRLSSVAKNIKSITKESKSKLPSKPKSATSLNTSVDEDDVIIDVQQAKSSRENSPDRICPTPVNFSEDVGIPRFPDEVNEPDDDLNKRAYHTIHEAETIVDDIVEICEDDELFVKRNDQSSLTESDECLLTVTDKVSRFTNKIQTVNKPKESSQRFKETEKRIHSDVVEENLITDECLLSVSEKVNKFAKGPRNTKDSRSPSRNIKDEYDRETVYQDNYTKLSVNDKAHLFVETAENIKVSKPKTSQKVQRPDLTDVDESLKSDDCLLSVSDKVNKFVKTAEQFLCESYEVEEKEKKIKEKHDKIMRKIIENVDYESDDDYKVDETHEEIRKKELEARDESINKSLVTQETTKGSSVRSNKPTEKVPLKITPVRSSEAVKKAKALFENIATNKQTTKDVIHTKVTKRPDTKQFPKANPPVSKPIKEKPPKVDHIDNKDDEVTFTSDVGSPRTLQQTEPKPIEETQRRSPVRTLSPDIVRNKSPAQQGVETKTTTTITKQTTTSRSERSESPQQKREHDDNEKLQDKIPGYLRPTKTSQLKEEPKVTEEPEVSSRRGSGKFGLVLRRTSIERSTVTSELRRSSVEHHQSCIEDIYDTDLLEQMLEKVVGYEQRRRIRAQIRIAKKNQENDTVSTRITKETVATVKKTPSQERQPRSHTPEYHSRSTPQKSPERESKSYSRMQSPGKQPSAEREPSPELKSKLQRNVLKSPSPERQSPIRQAEHISPEPTKPKKQSPIPNGHAKMPNNVTDIKRPQSPSKLSQKSKPISKSPMRPGSPDKKGRPGSPTKTATPKPKSNRFSEYATAYMKKIGLKSEEAKTSSPKPKKTPLQATVTVVKQEQTVKRQEQPNLVHVIDEQDTVETKHSSTIITKNITERASSKDVIEIVQLNGKRSSSPEKSPSPARRPKSPEKSRSRSPDLQKPHVEPVQREPQIDKKVETTGKAVNDIDKKISSKPQQEEKPSWVTNRNLKKVSSSVRTYSTKKAETEKPKYRSASPSKVISKPIDVITSSYGPGPLDADGRPLFGIKALRKGATNYQVKGTVIRQEYHSKNGGEPVGTVSVTAYSTEPEDLEKLLHQQGERPSKIHGLAAITTTKKFGGDSGTTYNEIHTKEDRAALEQFTHSDRRVSQTASQTASDRSSETRYIEDVNERKHSVTDKEDKYTTERHVRNVTRQDTDNECNVELTRLEETDSTQKYNQKEYSETYVMESKREDNRRQKETADDGYSIEITREERVGSRRTSHGDKTDGRLREERVDRIENMQRVEPRGKDTGRSERRVENKKTVLRQGSVKSLTEKFIKNASESSKNERASYPKAGLILRSTSIKDSGSNDTTHAELHRTDSEQSLGSAEENVVTTTSSSRQESGDGMTTTTTTTTRSRARHERSFLDSDTKVTGVQDILTRMKNADIVVEDTDCGEDAEARALLNKFLGASVLMAGMQGYVTESAGGKVIVKQRHKEVMRQPSSMRARSHRYPAPHRTALSLSCHNTMIYYHVTNNETVQRCGEGEVTSRSSTLHHVDLDQCWDERELRQLLEECSDYEQRRRLRARIRTLMAEQEACTSAVTEALAAAGEGEIAGEADGESRGECLLLPLLQGLLAKDGAPPLPGATAAVVADVRRALARLRAALAPPTKHPHAQALLNLAERLEDALDADRLDGCRRLRRRNRAARHTVAVTHSDLEEARRLIDSSTSPPLQSAQQAAPPPVEPKDTIEKRAQPPRKPDFFRHSIANAAPDPIPRWQESRSIAAIANKFDAKVDNEPARRVPVHCSPAAQKSPGEINRAPLYRPLPPTYNFAAVPSEDVSKPLNRFNNNSKRARMKRANTIDIGKPLGGYKIDDDEGDRAPAVPEFRPKTDNDRKFLAFMQKNRGMDSTGPANWSSRFGNIKNAFESRERAEHVEPARSISASARRINAGDHNARPKNFLSDVTSDINRPPWAQRRESIRAPPQLSHPPPSIQTPPSPPSVIRPFIAKPIPVNQFSHAPMSAFKPLKKITSPTSAPPNVWSPPSSIDKSPTSDNVAQFAYTPKSFVTSPPAPRIPWAADNEKPRKTSYPIKAIPSQNDLSAPELVKKIHETNTPREPFPRPVDAQKLQIEFYERQIREKNRRGSTTNGYREPEIKPPAPPTYTIVDYTPHNVSASFVPLQQTPDIEKAKAHKVDYLPDVVMNENNVDFATPTRPVSSSAKPSPYKNGEVGDLQEGTTEHGSVETKVMRGPVRGSATITSGVRTRAADGLRAALDRLAPPTVPPTHRNHSGENKSPSRISSRSYNDGSSPNLSGFGRPVASRSQGHLASDCESIPSNRSASSGSSSPLARCGSWHRLSSPQPSPRRVTTRTKSMHLLAAPKLYEGGIAREQLPDKRRTVEAYFAGRTESSRAANGPGSMFALGRSRTMGTLAELQLLDESNADDAFEDLVSALA</sequence>
<feature type="region of interest" description="Disordered" evidence="1">
    <location>
        <begin position="2563"/>
        <end position="2722"/>
    </location>
</feature>
<feature type="compositionally biased region" description="Basic and acidic residues" evidence="1">
    <location>
        <begin position="3393"/>
        <end position="3412"/>
    </location>
</feature>
<feature type="region of interest" description="Disordered" evidence="1">
    <location>
        <begin position="3486"/>
        <end position="3549"/>
    </location>
</feature>
<evidence type="ECO:0000259" key="2">
    <source>
        <dbReference type="Pfam" id="PF12510"/>
    </source>
</evidence>
<feature type="compositionally biased region" description="Polar residues" evidence="1">
    <location>
        <begin position="843"/>
        <end position="868"/>
    </location>
</feature>
<feature type="region of interest" description="Disordered" evidence="1">
    <location>
        <begin position="2178"/>
        <end position="2247"/>
    </location>
</feature>
<feature type="region of interest" description="Disordered" evidence="1">
    <location>
        <begin position="2508"/>
        <end position="2530"/>
    </location>
</feature>
<feature type="compositionally biased region" description="Polar residues" evidence="1">
    <location>
        <begin position="2870"/>
        <end position="2882"/>
    </location>
</feature>
<feature type="compositionally biased region" description="Low complexity" evidence="1">
    <location>
        <begin position="676"/>
        <end position="692"/>
    </location>
</feature>
<feature type="compositionally biased region" description="Basic and acidic residues" evidence="1">
    <location>
        <begin position="696"/>
        <end position="706"/>
    </location>
</feature>
<feature type="compositionally biased region" description="Basic and acidic residues" evidence="1">
    <location>
        <begin position="3370"/>
        <end position="3385"/>
    </location>
</feature>
<dbReference type="EMBL" id="KQ459595">
    <property type="protein sequence ID" value="KPI95803.1"/>
    <property type="molecule type" value="Genomic_DNA"/>
</dbReference>
<proteinExistence type="predicted"/>
<feature type="compositionally biased region" description="Basic and acidic residues" evidence="1">
    <location>
        <begin position="1969"/>
        <end position="1989"/>
    </location>
</feature>
<feature type="region of interest" description="Disordered" evidence="1">
    <location>
        <begin position="364"/>
        <end position="386"/>
    </location>
</feature>
<feature type="compositionally biased region" description="Polar residues" evidence="1">
    <location>
        <begin position="1716"/>
        <end position="1729"/>
    </location>
</feature>
<feature type="compositionally biased region" description="Basic and acidic residues" evidence="1">
    <location>
        <begin position="1085"/>
        <end position="1095"/>
    </location>
</feature>
<feature type="compositionally biased region" description="Low complexity" evidence="1">
    <location>
        <begin position="3055"/>
        <end position="3066"/>
    </location>
</feature>
<feature type="compositionally biased region" description="Polar residues" evidence="1">
    <location>
        <begin position="1819"/>
        <end position="1829"/>
    </location>
</feature>
<feature type="compositionally biased region" description="Polar residues" evidence="1">
    <location>
        <begin position="3292"/>
        <end position="3301"/>
    </location>
</feature>
<feature type="compositionally biased region" description="Basic and acidic residues" evidence="1">
    <location>
        <begin position="3037"/>
        <end position="3047"/>
    </location>
</feature>
<dbReference type="Pfam" id="PF12510">
    <property type="entry name" value="Smoothelin"/>
    <property type="match status" value="2"/>
</dbReference>
<dbReference type="Proteomes" id="UP000053268">
    <property type="component" value="Unassembled WGS sequence"/>
</dbReference>
<feature type="compositionally biased region" description="Polar residues" evidence="1">
    <location>
        <begin position="241"/>
        <end position="256"/>
    </location>
</feature>
<feature type="domain" description="Smoothelin" evidence="2">
    <location>
        <begin position="3673"/>
        <end position="3719"/>
    </location>
</feature>
<feature type="compositionally biased region" description="Low complexity" evidence="1">
    <location>
        <begin position="3852"/>
        <end position="3864"/>
    </location>
</feature>
<feature type="compositionally biased region" description="Polar residues" evidence="1">
    <location>
        <begin position="4168"/>
        <end position="4179"/>
    </location>
</feature>
<feature type="compositionally biased region" description="Low complexity" evidence="1">
    <location>
        <begin position="190"/>
        <end position="200"/>
    </location>
</feature>
<feature type="region of interest" description="Disordered" evidence="1">
    <location>
        <begin position="4335"/>
        <end position="4367"/>
    </location>
</feature>
<feature type="compositionally biased region" description="Polar residues" evidence="1">
    <location>
        <begin position="2607"/>
        <end position="2622"/>
    </location>
</feature>
<feature type="compositionally biased region" description="Polar residues" evidence="1">
    <location>
        <begin position="1498"/>
        <end position="1511"/>
    </location>
</feature>
<feature type="region of interest" description="Disordered" evidence="1">
    <location>
        <begin position="1165"/>
        <end position="2092"/>
    </location>
</feature>
<feature type="compositionally biased region" description="Basic and acidic residues" evidence="1">
    <location>
        <begin position="1531"/>
        <end position="1554"/>
    </location>
</feature>
<feature type="compositionally biased region" description="Basic and acidic residues" evidence="1">
    <location>
        <begin position="1703"/>
        <end position="1715"/>
    </location>
</feature>
<feature type="region of interest" description="Disordered" evidence="1">
    <location>
        <begin position="3850"/>
        <end position="3902"/>
    </location>
</feature>
<feature type="compositionally biased region" description="Basic and acidic residues" evidence="1">
    <location>
        <begin position="3302"/>
        <end position="3328"/>
    </location>
</feature>
<feature type="compositionally biased region" description="Low complexity" evidence="1">
    <location>
        <begin position="2185"/>
        <end position="2196"/>
    </location>
</feature>
<feature type="compositionally biased region" description="Basic and acidic residues" evidence="1">
    <location>
        <begin position="1034"/>
        <end position="1071"/>
    </location>
</feature>
<feature type="compositionally biased region" description="Polar residues" evidence="1">
    <location>
        <begin position="3486"/>
        <end position="3496"/>
    </location>
</feature>
<feature type="compositionally biased region" description="Basic and acidic residues" evidence="1">
    <location>
        <begin position="4054"/>
        <end position="4063"/>
    </location>
</feature>
<feature type="compositionally biased region" description="Pro residues" evidence="1">
    <location>
        <begin position="4112"/>
        <end position="4128"/>
    </location>
</feature>
<feature type="compositionally biased region" description="Basic and acidic residues" evidence="1">
    <location>
        <begin position="946"/>
        <end position="956"/>
    </location>
</feature>
<feature type="compositionally biased region" description="Polar residues" evidence="1">
    <location>
        <begin position="745"/>
        <end position="775"/>
    </location>
</feature>
<feature type="compositionally biased region" description="Polar residues" evidence="1">
    <location>
        <begin position="1885"/>
        <end position="1897"/>
    </location>
</feature>
<feature type="compositionally biased region" description="Polar residues" evidence="1">
    <location>
        <begin position="3507"/>
        <end position="3526"/>
    </location>
</feature>
<feature type="compositionally biased region" description="Low complexity" evidence="1">
    <location>
        <begin position="1361"/>
        <end position="1380"/>
    </location>
</feature>
<reference evidence="3 4" key="1">
    <citation type="journal article" date="2015" name="Nat. Commun.">
        <title>Outbred genome sequencing and CRISPR/Cas9 gene editing in butterflies.</title>
        <authorList>
            <person name="Li X."/>
            <person name="Fan D."/>
            <person name="Zhang W."/>
            <person name="Liu G."/>
            <person name="Zhang L."/>
            <person name="Zhao L."/>
            <person name="Fang X."/>
            <person name="Chen L."/>
            <person name="Dong Y."/>
            <person name="Chen Y."/>
            <person name="Ding Y."/>
            <person name="Zhao R."/>
            <person name="Feng M."/>
            <person name="Zhu Y."/>
            <person name="Feng Y."/>
            <person name="Jiang X."/>
            <person name="Zhu D."/>
            <person name="Xiang H."/>
            <person name="Feng X."/>
            <person name="Li S."/>
            <person name="Wang J."/>
            <person name="Zhang G."/>
            <person name="Kronforst M.R."/>
            <person name="Wang W."/>
        </authorList>
    </citation>
    <scope>NUCLEOTIDE SEQUENCE [LARGE SCALE GENOMIC DNA]</scope>
    <source>
        <strain evidence="3">Ya'a_city_454_Px</strain>
        <tissue evidence="3">Whole body</tissue>
    </source>
</reference>
<evidence type="ECO:0000313" key="4">
    <source>
        <dbReference type="Proteomes" id="UP000053268"/>
    </source>
</evidence>
<feature type="region of interest" description="Disordered" evidence="1">
    <location>
        <begin position="4054"/>
        <end position="4130"/>
    </location>
</feature>
<feature type="compositionally biased region" description="Basic and acidic residues" evidence="1">
    <location>
        <begin position="2062"/>
        <end position="2073"/>
    </location>
</feature>
<feature type="compositionally biased region" description="Basic and acidic residues" evidence="1">
    <location>
        <begin position="1898"/>
        <end position="1931"/>
    </location>
</feature>
<feature type="compositionally biased region" description="Polar residues" evidence="1">
    <location>
        <begin position="157"/>
        <end position="175"/>
    </location>
</feature>
<feature type="compositionally biased region" description="Basic and acidic residues" evidence="1">
    <location>
        <begin position="2703"/>
        <end position="2718"/>
    </location>
</feature>
<feature type="compositionally biased region" description="Basic and acidic residues" evidence="1">
    <location>
        <begin position="2010"/>
        <end position="2019"/>
    </location>
</feature>
<feature type="compositionally biased region" description="Polar residues" evidence="1">
    <location>
        <begin position="904"/>
        <end position="914"/>
    </location>
</feature>
<gene>
    <name evidence="3" type="ORF">RR46_11516</name>
</gene>
<feature type="compositionally biased region" description="Polar residues" evidence="1">
    <location>
        <begin position="1457"/>
        <end position="1468"/>
    </location>
</feature>
<feature type="compositionally biased region" description="Polar residues" evidence="1">
    <location>
        <begin position="3127"/>
        <end position="3145"/>
    </location>
</feature>
<feature type="region of interest" description="Disordered" evidence="1">
    <location>
        <begin position="157"/>
        <end position="202"/>
    </location>
</feature>
<feature type="compositionally biased region" description="Basic and acidic residues" evidence="1">
    <location>
        <begin position="1512"/>
        <end position="1522"/>
    </location>
</feature>
<feature type="compositionally biased region" description="Low complexity" evidence="1">
    <location>
        <begin position="1114"/>
        <end position="1123"/>
    </location>
</feature>
<feature type="compositionally biased region" description="Polar residues" evidence="1">
    <location>
        <begin position="1476"/>
        <end position="1487"/>
    </location>
</feature>
<feature type="compositionally biased region" description="Basic and acidic residues" evidence="1">
    <location>
        <begin position="809"/>
        <end position="820"/>
    </location>
</feature>
<feature type="compositionally biased region" description="Polar residues" evidence="1">
    <location>
        <begin position="2020"/>
        <end position="2031"/>
    </location>
</feature>
<feature type="compositionally biased region" description="Basic and acidic residues" evidence="1">
    <location>
        <begin position="1630"/>
        <end position="1642"/>
    </location>
</feature>
<feature type="compositionally biased region" description="Basic and acidic residues" evidence="1">
    <location>
        <begin position="2853"/>
        <end position="2864"/>
    </location>
</feature>
<feature type="region of interest" description="Disordered" evidence="1">
    <location>
        <begin position="4402"/>
        <end position="4497"/>
    </location>
</feature>
<feature type="region of interest" description="Disordered" evidence="1">
    <location>
        <begin position="4159"/>
        <end position="4179"/>
    </location>
</feature>
<feature type="compositionally biased region" description="Basic and acidic residues" evidence="1">
    <location>
        <begin position="1488"/>
        <end position="1497"/>
    </location>
</feature>
<feature type="compositionally biased region" description="Basic and acidic residues" evidence="1">
    <location>
        <begin position="1859"/>
        <end position="1871"/>
    </location>
</feature>
<feature type="region of interest" description="Disordered" evidence="1">
    <location>
        <begin position="3284"/>
        <end position="3328"/>
    </location>
</feature>
<feature type="compositionally biased region" description="Polar residues" evidence="1">
    <location>
        <begin position="1288"/>
        <end position="1306"/>
    </location>
</feature>
<feature type="compositionally biased region" description="Basic and acidic residues" evidence="1">
    <location>
        <begin position="3497"/>
        <end position="3506"/>
    </location>
</feature>
<feature type="compositionally biased region" description="Basic and acidic residues" evidence="1">
    <location>
        <begin position="1592"/>
        <end position="1621"/>
    </location>
</feature>
<feature type="compositionally biased region" description="Polar residues" evidence="1">
    <location>
        <begin position="1659"/>
        <end position="1678"/>
    </location>
</feature>